<evidence type="ECO:0000259" key="9">
    <source>
        <dbReference type="Pfam" id="PF12832"/>
    </source>
</evidence>
<dbReference type="InterPro" id="IPR026032">
    <property type="entry name" value="HcaT-like"/>
</dbReference>
<dbReference type="Proteomes" id="UP000058074">
    <property type="component" value="Chromosome"/>
</dbReference>
<dbReference type="OrthoDB" id="9150135at2"/>
<dbReference type="PATRIC" id="fig|33050.5.peg.575"/>
<evidence type="ECO:0000256" key="7">
    <source>
        <dbReference type="ARBA" id="ARBA00023136"/>
    </source>
</evidence>
<evidence type="ECO:0000256" key="3">
    <source>
        <dbReference type="ARBA" id="ARBA00022475"/>
    </source>
</evidence>
<feature type="transmembrane region" description="Helical" evidence="8">
    <location>
        <begin position="61"/>
        <end position="81"/>
    </location>
</feature>
<evidence type="ECO:0000313" key="10">
    <source>
        <dbReference type="EMBL" id="ALH79327.1"/>
    </source>
</evidence>
<evidence type="ECO:0000313" key="11">
    <source>
        <dbReference type="Proteomes" id="UP000058074"/>
    </source>
</evidence>
<dbReference type="NCBIfam" id="NF037955">
    <property type="entry name" value="mfs"/>
    <property type="match status" value="1"/>
</dbReference>
<dbReference type="GO" id="GO:0015528">
    <property type="term" value="F:lactose:proton symporter activity"/>
    <property type="evidence" value="ECO:0007669"/>
    <property type="project" value="TreeGrafter"/>
</dbReference>
<dbReference type="GO" id="GO:0005886">
    <property type="term" value="C:plasma membrane"/>
    <property type="evidence" value="ECO:0007669"/>
    <property type="project" value="UniProtKB-SubCell"/>
</dbReference>
<gene>
    <name evidence="10" type="ORF">AN936_02755</name>
</gene>
<dbReference type="PANTHER" id="PTHR23522">
    <property type="entry name" value="BLL5896 PROTEIN"/>
    <property type="match status" value="1"/>
</dbReference>
<feature type="transmembrane region" description="Helical" evidence="8">
    <location>
        <begin position="176"/>
        <end position="195"/>
    </location>
</feature>
<evidence type="ECO:0000256" key="6">
    <source>
        <dbReference type="ARBA" id="ARBA00022989"/>
    </source>
</evidence>
<feature type="transmembrane region" description="Helical" evidence="8">
    <location>
        <begin position="285"/>
        <end position="303"/>
    </location>
</feature>
<feature type="transmembrane region" description="Helical" evidence="8">
    <location>
        <begin position="113"/>
        <end position="138"/>
    </location>
</feature>
<dbReference type="Gene3D" id="1.20.1250.20">
    <property type="entry name" value="MFS general substrate transporter like domains"/>
    <property type="match status" value="2"/>
</dbReference>
<dbReference type="RefSeq" id="WP_054586797.1">
    <property type="nucleotide sequence ID" value="NZ_CP012700.1"/>
</dbReference>
<keyword evidence="2" id="KW-0813">Transport</keyword>
<feature type="transmembrane region" description="Helical" evidence="8">
    <location>
        <begin position="30"/>
        <end position="49"/>
    </location>
</feature>
<dbReference type="InterPro" id="IPR024989">
    <property type="entry name" value="MFS_assoc_dom"/>
</dbReference>
<evidence type="ECO:0000256" key="2">
    <source>
        <dbReference type="ARBA" id="ARBA00022448"/>
    </source>
</evidence>
<dbReference type="InterPro" id="IPR036259">
    <property type="entry name" value="MFS_trans_sf"/>
</dbReference>
<feature type="transmembrane region" description="Helical" evidence="8">
    <location>
        <begin position="90"/>
        <end position="107"/>
    </location>
</feature>
<dbReference type="GO" id="GO:0030395">
    <property type="term" value="F:lactose binding"/>
    <property type="evidence" value="ECO:0007669"/>
    <property type="project" value="TreeGrafter"/>
</dbReference>
<comment type="subcellular location">
    <subcellularLocation>
        <location evidence="1">Cell inner membrane</location>
        <topology evidence="1">Multi-pass membrane protein</topology>
    </subcellularLocation>
</comment>
<feature type="transmembrane region" description="Helical" evidence="8">
    <location>
        <begin position="373"/>
        <end position="390"/>
    </location>
</feature>
<keyword evidence="7 8" id="KW-0472">Membrane</keyword>
<evidence type="ECO:0000256" key="1">
    <source>
        <dbReference type="ARBA" id="ARBA00004429"/>
    </source>
</evidence>
<dbReference type="PIRSF" id="PIRSF004925">
    <property type="entry name" value="HcaT"/>
    <property type="match status" value="1"/>
</dbReference>
<dbReference type="PANTHER" id="PTHR23522:SF10">
    <property type="entry name" value="3-PHENYLPROPIONIC ACID TRANSPORTER-RELATED"/>
    <property type="match status" value="1"/>
</dbReference>
<reference evidence="10 11" key="1">
    <citation type="journal article" date="2015" name="Genome Announc.">
        <title>Complete Genome Sequence of Polypropylene Glycol- and Polyethylene Glycol-Degrading Sphingopyxis macrogoltabida Strain EY-1.</title>
        <authorList>
            <person name="Ohtsubo Y."/>
            <person name="Nagata Y."/>
            <person name="Numata M."/>
            <person name="Tsuchikane K."/>
            <person name="Hosoyama A."/>
            <person name="Yamazoe A."/>
            <person name="Tsuda M."/>
            <person name="Fujita N."/>
            <person name="Kawai F."/>
        </authorList>
    </citation>
    <scope>NUCLEOTIDE SEQUENCE [LARGE SCALE GENOMIC DNA]</scope>
    <source>
        <strain evidence="10 11">EY-1</strain>
    </source>
</reference>
<dbReference type="SUPFAM" id="SSF103473">
    <property type="entry name" value="MFS general substrate transporter"/>
    <property type="match status" value="1"/>
</dbReference>
<feature type="transmembrane region" description="Helical" evidence="8">
    <location>
        <begin position="250"/>
        <end position="273"/>
    </location>
</feature>
<keyword evidence="3" id="KW-1003">Cell membrane</keyword>
<proteinExistence type="predicted"/>
<dbReference type="KEGG" id="smag:AN936_02755"/>
<keyword evidence="5 8" id="KW-0812">Transmembrane</keyword>
<dbReference type="Pfam" id="PF12832">
    <property type="entry name" value="MFS_1_like"/>
    <property type="match status" value="1"/>
</dbReference>
<dbReference type="EMBL" id="CP012700">
    <property type="protein sequence ID" value="ALH79327.1"/>
    <property type="molecule type" value="Genomic_DNA"/>
</dbReference>
<protein>
    <recommendedName>
        <fullName evidence="9">Major facilitator superfamily associated domain-containing protein</fullName>
    </recommendedName>
</protein>
<feature type="transmembrane region" description="Helical" evidence="8">
    <location>
        <begin position="346"/>
        <end position="367"/>
    </location>
</feature>
<feature type="transmembrane region" description="Helical" evidence="8">
    <location>
        <begin position="150"/>
        <end position="170"/>
    </location>
</feature>
<evidence type="ECO:0000256" key="4">
    <source>
        <dbReference type="ARBA" id="ARBA00022519"/>
    </source>
</evidence>
<sequence>MVPMSGEGAGAAAPGELGGKRDRLGLGVSGLYLALYLHYGFFAFLPLWLKSTGASPEEIGILLAIPLVLRLLTVAPFSAFVGRRGWVRSAIAYTSLASAAIVLLLLGEPDHAGRVVIVIFFSIVWDQIPVLTDAYAVMAVRSRSLDFGRLRVWGSIAVVASNAAAGWAIGVFGIKMLPLMVATLLLAPALVAFALPADRKLAGESEEQGGRWRDLIGDRGLILAMVAASLIMGSHGVLTSFGAIQWTAQGISTTTVGLLQALAVAAEILAFWFGARLLGPRDPRLLICAGAIAGALRWAIMATSPGLPVLIAAQLLNGITATGTILGIMLVIATRVPMHLSATAQGMNAVLLGVVLALATAGSGRLWSHGLDVAYLAMAVLALLGALCAWPGRIGATGRIDTDELSATGAE</sequence>
<evidence type="ECO:0000256" key="8">
    <source>
        <dbReference type="SAM" id="Phobius"/>
    </source>
</evidence>
<accession>A0A0N9V5N8</accession>
<keyword evidence="6 8" id="KW-1133">Transmembrane helix</keyword>
<feature type="domain" description="Major facilitator superfamily associated" evidence="9">
    <location>
        <begin position="30"/>
        <end position="369"/>
    </location>
</feature>
<organism evidence="10 11">
    <name type="scientific">Sphingopyxis macrogoltabida</name>
    <name type="common">Sphingomonas macrogoltabidus</name>
    <dbReference type="NCBI Taxonomy" id="33050"/>
    <lineage>
        <taxon>Bacteria</taxon>
        <taxon>Pseudomonadati</taxon>
        <taxon>Pseudomonadota</taxon>
        <taxon>Alphaproteobacteria</taxon>
        <taxon>Sphingomonadales</taxon>
        <taxon>Sphingomonadaceae</taxon>
        <taxon>Sphingopyxis</taxon>
    </lineage>
</organism>
<name>A0A0N9V5N8_SPHMC</name>
<feature type="transmembrane region" description="Helical" evidence="8">
    <location>
        <begin position="309"/>
        <end position="334"/>
    </location>
</feature>
<evidence type="ECO:0000256" key="5">
    <source>
        <dbReference type="ARBA" id="ARBA00022692"/>
    </source>
</evidence>
<dbReference type="AlphaFoldDB" id="A0A0N9V5N8"/>
<keyword evidence="4" id="KW-0997">Cell inner membrane</keyword>
<feature type="transmembrane region" description="Helical" evidence="8">
    <location>
        <begin position="221"/>
        <end position="244"/>
    </location>
</feature>